<dbReference type="PANTHER" id="PTHR30118">
    <property type="entry name" value="HTH-TYPE TRANSCRIPTIONAL REGULATOR LEUO-RELATED"/>
    <property type="match status" value="1"/>
</dbReference>
<name>A0A286GRA0_9ACTN</name>
<dbReference type="Gene3D" id="1.10.10.10">
    <property type="entry name" value="Winged helix-like DNA-binding domain superfamily/Winged helix DNA-binding domain"/>
    <property type="match status" value="1"/>
</dbReference>
<dbReference type="EMBL" id="OCNK01000002">
    <property type="protein sequence ID" value="SOD98050.1"/>
    <property type="molecule type" value="Genomic_DNA"/>
</dbReference>
<dbReference type="Pfam" id="PF00126">
    <property type="entry name" value="HTH_1"/>
    <property type="match status" value="1"/>
</dbReference>
<dbReference type="SUPFAM" id="SSF53850">
    <property type="entry name" value="Periplasmic binding protein-like II"/>
    <property type="match status" value="1"/>
</dbReference>
<dbReference type="OrthoDB" id="8717159at2"/>
<dbReference type="InterPro" id="IPR037402">
    <property type="entry name" value="YidZ_PBP2"/>
</dbReference>
<dbReference type="InterPro" id="IPR000847">
    <property type="entry name" value="LysR_HTH_N"/>
</dbReference>
<dbReference type="AlphaFoldDB" id="A0A286GRA0"/>
<keyword evidence="4" id="KW-0804">Transcription</keyword>
<feature type="domain" description="HTH lysR-type" evidence="5">
    <location>
        <begin position="6"/>
        <end position="63"/>
    </location>
</feature>
<dbReference type="Proteomes" id="UP000219482">
    <property type="component" value="Unassembled WGS sequence"/>
</dbReference>
<keyword evidence="3" id="KW-0238">DNA-binding</keyword>
<dbReference type="InterPro" id="IPR005119">
    <property type="entry name" value="LysR_subst-bd"/>
</dbReference>
<evidence type="ECO:0000256" key="1">
    <source>
        <dbReference type="ARBA" id="ARBA00009437"/>
    </source>
</evidence>
<dbReference type="CDD" id="cd08417">
    <property type="entry name" value="PBP2_Nitroaromatics_like"/>
    <property type="match status" value="1"/>
</dbReference>
<evidence type="ECO:0000313" key="7">
    <source>
        <dbReference type="Proteomes" id="UP000219482"/>
    </source>
</evidence>
<dbReference type="Gene3D" id="3.40.190.10">
    <property type="entry name" value="Periplasmic binding protein-like II"/>
    <property type="match status" value="2"/>
</dbReference>
<evidence type="ECO:0000313" key="6">
    <source>
        <dbReference type="EMBL" id="SOD98050.1"/>
    </source>
</evidence>
<evidence type="ECO:0000256" key="4">
    <source>
        <dbReference type="ARBA" id="ARBA00023163"/>
    </source>
</evidence>
<dbReference type="InterPro" id="IPR050389">
    <property type="entry name" value="LysR-type_TF"/>
</dbReference>
<evidence type="ECO:0000256" key="2">
    <source>
        <dbReference type="ARBA" id="ARBA00023015"/>
    </source>
</evidence>
<dbReference type="PROSITE" id="PS50931">
    <property type="entry name" value="HTH_LYSR"/>
    <property type="match status" value="1"/>
</dbReference>
<dbReference type="GO" id="GO:0003700">
    <property type="term" value="F:DNA-binding transcription factor activity"/>
    <property type="evidence" value="ECO:0007669"/>
    <property type="project" value="InterPro"/>
</dbReference>
<dbReference type="Pfam" id="PF03466">
    <property type="entry name" value="LysR_substrate"/>
    <property type="match status" value="1"/>
</dbReference>
<evidence type="ECO:0000259" key="5">
    <source>
        <dbReference type="PROSITE" id="PS50931"/>
    </source>
</evidence>
<keyword evidence="2" id="KW-0805">Transcription regulation</keyword>
<proteinExistence type="inferred from homology"/>
<dbReference type="InterPro" id="IPR036390">
    <property type="entry name" value="WH_DNA-bd_sf"/>
</dbReference>
<organism evidence="6 7">
    <name type="scientific">Blastococcus haudaquaticus</name>
    <dbReference type="NCBI Taxonomy" id="1938745"/>
    <lineage>
        <taxon>Bacteria</taxon>
        <taxon>Bacillati</taxon>
        <taxon>Actinomycetota</taxon>
        <taxon>Actinomycetes</taxon>
        <taxon>Geodermatophilales</taxon>
        <taxon>Geodermatophilaceae</taxon>
        <taxon>Blastococcus</taxon>
    </lineage>
</organism>
<dbReference type="SUPFAM" id="SSF46785">
    <property type="entry name" value="Winged helix' DNA-binding domain"/>
    <property type="match status" value="1"/>
</dbReference>
<keyword evidence="7" id="KW-1185">Reference proteome</keyword>
<evidence type="ECO:0000256" key="3">
    <source>
        <dbReference type="ARBA" id="ARBA00023125"/>
    </source>
</evidence>
<reference evidence="7" key="1">
    <citation type="submission" date="2017-09" db="EMBL/GenBank/DDBJ databases">
        <authorList>
            <person name="Varghese N."/>
            <person name="Submissions S."/>
        </authorList>
    </citation>
    <scope>NUCLEOTIDE SEQUENCE [LARGE SCALE GENOMIC DNA]</scope>
    <source>
        <strain evidence="7">DSM 44270</strain>
    </source>
</reference>
<dbReference type="GO" id="GO:0003677">
    <property type="term" value="F:DNA binding"/>
    <property type="evidence" value="ECO:0007669"/>
    <property type="project" value="UniProtKB-KW"/>
</dbReference>
<accession>A0A286GRA0</accession>
<dbReference type="PANTHER" id="PTHR30118:SF15">
    <property type="entry name" value="TRANSCRIPTIONAL REGULATORY PROTEIN"/>
    <property type="match status" value="1"/>
</dbReference>
<sequence>MDLARLDLNLLVALDALLQQRSVSKAAVQTGVGQPAMSSSLARLRRHFGDDLLARVGNEYHLTPLALELRERARMARVGLERVFGAHDEFDPASSDREFTLQVSDYGEAVLGSPVADLLADAAPRARLRHVANTARPLDSSDPTLLGTDLVVMPHGFVTDLRHDDLYRDEWVCLVSTANTAVGDALTLDQLRALPWVVTFHSSAGTTQGMAALRLIGVEPDVRVVTEHFLGLPGHVAGSERIALMQRRLVDTLPPRDDVRVLPCPFPAGVLTVAMWWHPVHDDDPAHAWFRALVRRASRTLKPLP</sequence>
<dbReference type="InterPro" id="IPR036388">
    <property type="entry name" value="WH-like_DNA-bd_sf"/>
</dbReference>
<comment type="similarity">
    <text evidence="1">Belongs to the LysR transcriptional regulatory family.</text>
</comment>
<gene>
    <name evidence="6" type="ORF">SAMN06272739_1705</name>
</gene>
<protein>
    <submittedName>
        <fullName evidence="6">Transcriptional regulator, LysR family</fullName>
    </submittedName>
</protein>
<dbReference type="RefSeq" id="WP_097183472.1">
    <property type="nucleotide sequence ID" value="NZ_OCNK01000002.1"/>
</dbReference>